<reference evidence="2 3" key="1">
    <citation type="submission" date="2016-04" db="EMBL/GenBank/DDBJ databases">
        <title>ATOL: Assembling a taxonomically balanced genome-scale reconstruction of the evolutionary history of the Enterobacteriaceae.</title>
        <authorList>
            <person name="Plunkett G.III."/>
            <person name="Neeno-Eckwall E.C."/>
            <person name="Glasner J.D."/>
            <person name="Perna N.T."/>
        </authorList>
    </citation>
    <scope>NUCLEOTIDE SEQUENCE [LARGE SCALE GENOMIC DNA]</scope>
    <source>
        <strain evidence="2 3">ATCC 19692</strain>
    </source>
</reference>
<dbReference type="Proteomes" id="UP000094023">
    <property type="component" value="Unassembled WGS sequence"/>
</dbReference>
<organism evidence="2 3">
    <name type="scientific">Proteus myxofaciens ATCC 19692</name>
    <dbReference type="NCBI Taxonomy" id="1354337"/>
    <lineage>
        <taxon>Bacteria</taxon>
        <taxon>Pseudomonadati</taxon>
        <taxon>Pseudomonadota</taxon>
        <taxon>Gammaproteobacteria</taxon>
        <taxon>Enterobacterales</taxon>
        <taxon>Morganellaceae</taxon>
        <taxon>Proteus</taxon>
    </lineage>
</organism>
<protein>
    <recommendedName>
        <fullName evidence="4">Esterase FrsA</fullName>
    </recommendedName>
</protein>
<keyword evidence="3" id="KW-1185">Reference proteome</keyword>
<keyword evidence="1" id="KW-0378">Hydrolase</keyword>
<dbReference type="GO" id="GO:0016787">
    <property type="term" value="F:hydrolase activity"/>
    <property type="evidence" value="ECO:0007669"/>
    <property type="project" value="UniProtKB-KW"/>
</dbReference>
<dbReference type="PANTHER" id="PTHR22946:SF4">
    <property type="entry name" value="ESTERASE FRSA"/>
    <property type="match status" value="1"/>
</dbReference>
<dbReference type="InterPro" id="IPR050261">
    <property type="entry name" value="FrsA_esterase"/>
</dbReference>
<dbReference type="InterPro" id="IPR010520">
    <property type="entry name" value="FrsA-like"/>
</dbReference>
<comment type="caution">
    <text evidence="2">The sequence shown here is derived from an EMBL/GenBank/DDBJ whole genome shotgun (WGS) entry which is preliminary data.</text>
</comment>
<evidence type="ECO:0000313" key="2">
    <source>
        <dbReference type="EMBL" id="OAT24710.1"/>
    </source>
</evidence>
<dbReference type="EMBL" id="LXEN01000120">
    <property type="protein sequence ID" value="OAT24710.1"/>
    <property type="molecule type" value="Genomic_DNA"/>
</dbReference>
<evidence type="ECO:0000256" key="1">
    <source>
        <dbReference type="ARBA" id="ARBA00022801"/>
    </source>
</evidence>
<accession>A0A198FIW6</accession>
<proteinExistence type="predicted"/>
<dbReference type="NCBIfam" id="NF003460">
    <property type="entry name" value="PRK05077.1"/>
    <property type="match status" value="1"/>
</dbReference>
<name>A0A198FIW6_9GAMM</name>
<dbReference type="InterPro" id="IPR029058">
    <property type="entry name" value="AB_hydrolase_fold"/>
</dbReference>
<dbReference type="STRING" id="1354337.M983_2497"/>
<gene>
    <name evidence="2" type="ORF">M983_2497</name>
</gene>
<dbReference type="Gene3D" id="3.40.50.1820">
    <property type="entry name" value="alpha/beta hydrolase"/>
    <property type="match status" value="1"/>
</dbReference>
<dbReference type="PATRIC" id="fig|1354337.4.peg.2564"/>
<dbReference type="PANTHER" id="PTHR22946">
    <property type="entry name" value="DIENELACTONE HYDROLASE DOMAIN-CONTAINING PROTEIN-RELATED"/>
    <property type="match status" value="1"/>
</dbReference>
<dbReference type="Pfam" id="PF06500">
    <property type="entry name" value="FrsA-like"/>
    <property type="match status" value="1"/>
</dbReference>
<sequence>MKNDMADNTNLSETLFKPRAKHAETSTLIQYTHPKSNIATYSVLNGTSQQSWYRTIQRLQWIWRGLSPIEIEEVLSRIALKDAPRSDDKFIDTIVGYRKGNWSFEWSHQAMTWQQKALREESGDKAADCWLRAANLYSIAAYPFINGDFLADQAVVLAMKAFENATKFSSYVVKKLTFKLEEKGTTTGFLHLPKDSRGPYPTVIFCGGLDNLQSDYVSFFRKYLAPKGIAMLTLDMPSIGYSAKLKLSEDTCKLQGEVLTQLSEVPWIDHTRIGVMGFRFGANIAVRLAYIYPKLIKGVVALGPLIHAFFTQPQLQKKIPIMYLDVIASRLGLFNIDENNLRLSLSSYSLKNQGLIGRRMPVPMMSVYWKGDDISPKEDSQLIARSSMDGDILAINEKPLYEGLELALQNSADWIYKKLI</sequence>
<dbReference type="SUPFAM" id="SSF53474">
    <property type="entry name" value="alpha/beta-Hydrolases"/>
    <property type="match status" value="1"/>
</dbReference>
<dbReference type="AlphaFoldDB" id="A0A198FIW6"/>
<evidence type="ECO:0008006" key="4">
    <source>
        <dbReference type="Google" id="ProtNLM"/>
    </source>
</evidence>
<evidence type="ECO:0000313" key="3">
    <source>
        <dbReference type="Proteomes" id="UP000094023"/>
    </source>
</evidence>